<evidence type="ECO:0000313" key="2">
    <source>
        <dbReference type="EMBL" id="KLU90633.1"/>
    </source>
</evidence>
<accession>A0A0C4ECQ3</accession>
<dbReference type="STRING" id="644358.A0A0C4ECQ3"/>
<gene>
    <name evidence="2" type="ORF">MAPG_10485</name>
</gene>
<evidence type="ECO:0000256" key="1">
    <source>
        <dbReference type="SAM" id="MobiDB-lite"/>
    </source>
</evidence>
<reference evidence="2" key="3">
    <citation type="submission" date="2011-03" db="EMBL/GenBank/DDBJ databases">
        <title>Annotation of Magnaporthe poae ATCC 64411.</title>
        <authorList>
            <person name="Ma L.-J."/>
            <person name="Dead R."/>
            <person name="Young S.K."/>
            <person name="Zeng Q."/>
            <person name="Gargeya S."/>
            <person name="Fitzgerald M."/>
            <person name="Haas B."/>
            <person name="Abouelleil A."/>
            <person name="Alvarado L."/>
            <person name="Arachchi H.M."/>
            <person name="Berlin A."/>
            <person name="Brown A."/>
            <person name="Chapman S.B."/>
            <person name="Chen Z."/>
            <person name="Dunbar C."/>
            <person name="Freedman E."/>
            <person name="Gearin G."/>
            <person name="Gellesch M."/>
            <person name="Goldberg J."/>
            <person name="Griggs A."/>
            <person name="Gujja S."/>
            <person name="Heiman D."/>
            <person name="Howarth C."/>
            <person name="Larson L."/>
            <person name="Lui A."/>
            <person name="MacDonald P.J.P."/>
            <person name="Mehta T."/>
            <person name="Montmayeur A."/>
            <person name="Murphy C."/>
            <person name="Neiman D."/>
            <person name="Pearson M."/>
            <person name="Priest M."/>
            <person name="Roberts A."/>
            <person name="Saif S."/>
            <person name="Shea T."/>
            <person name="Shenoy N."/>
            <person name="Sisk P."/>
            <person name="Stolte C."/>
            <person name="Sykes S."/>
            <person name="Yandava C."/>
            <person name="Wortman J."/>
            <person name="Nusbaum C."/>
            <person name="Birren B."/>
        </authorList>
    </citation>
    <scope>NUCLEOTIDE SEQUENCE</scope>
    <source>
        <strain evidence="2">ATCC 64411</strain>
    </source>
</reference>
<feature type="region of interest" description="Disordered" evidence="1">
    <location>
        <begin position="343"/>
        <end position="362"/>
    </location>
</feature>
<name>A0A0C4ECQ3_MAGP6</name>
<reference evidence="4" key="1">
    <citation type="submission" date="2010-05" db="EMBL/GenBank/DDBJ databases">
        <title>The genome sequence of Magnaporthe poae strain ATCC 64411.</title>
        <authorList>
            <person name="Ma L.-J."/>
            <person name="Dead R."/>
            <person name="Young S."/>
            <person name="Zeng Q."/>
            <person name="Koehrsen M."/>
            <person name="Alvarado L."/>
            <person name="Berlin A."/>
            <person name="Chapman S.B."/>
            <person name="Chen Z."/>
            <person name="Freedman E."/>
            <person name="Gellesch M."/>
            <person name="Goldberg J."/>
            <person name="Griggs A."/>
            <person name="Gujja S."/>
            <person name="Heilman E.R."/>
            <person name="Heiman D."/>
            <person name="Hepburn T."/>
            <person name="Howarth C."/>
            <person name="Jen D."/>
            <person name="Larson L."/>
            <person name="Mehta T."/>
            <person name="Neiman D."/>
            <person name="Pearson M."/>
            <person name="Roberts A."/>
            <person name="Saif S."/>
            <person name="Shea T."/>
            <person name="Shenoy N."/>
            <person name="Sisk P."/>
            <person name="Stolte C."/>
            <person name="Sykes S."/>
            <person name="Walk T."/>
            <person name="White J."/>
            <person name="Yandava C."/>
            <person name="Haas B."/>
            <person name="Nusbaum C."/>
            <person name="Birren B."/>
        </authorList>
    </citation>
    <scope>NUCLEOTIDE SEQUENCE [LARGE SCALE GENOMIC DNA]</scope>
    <source>
        <strain evidence="4">ATCC 64411 / 73-15</strain>
    </source>
</reference>
<reference evidence="3" key="5">
    <citation type="submission" date="2015-06" db="UniProtKB">
        <authorList>
            <consortium name="EnsemblFungi"/>
        </authorList>
    </citation>
    <scope>IDENTIFICATION</scope>
    <source>
        <strain evidence="3">ATCC 64411</strain>
    </source>
</reference>
<dbReference type="eggNOG" id="ENOG502SRFT">
    <property type="taxonomic scope" value="Eukaryota"/>
</dbReference>
<dbReference type="Proteomes" id="UP000011715">
    <property type="component" value="Unassembled WGS sequence"/>
</dbReference>
<dbReference type="EMBL" id="GL876975">
    <property type="protein sequence ID" value="KLU90633.1"/>
    <property type="molecule type" value="Genomic_DNA"/>
</dbReference>
<dbReference type="VEuPathDB" id="FungiDB:MAPG_10485"/>
<sequence>MPELDTDTAAGALDADHLLHFQLAVGNVLATAVAQDAYAQILDGLPTIQTWETFLPPMRSHPIYELNHSAVCEAALEKFREFRDTFDTSRQLRFRRQLLRAFNTARVGSPEFDLRLVEMTVVACHSIAVRLFQMDDSVHWRSLHMDWLASEMQIQVLSQRFYSVPLPMTPFHHRSYTAFEQYPNGEADIVGYWAECMIFGGVVVFDRGKSDSECNAVYFHDGRREGPFTLYPPTDDQLRALLAFLKSPQAQDGPLPILASDLNRYRWDPYYAMKDHHIFRDRYERCNTEGHKSTWRWGAKHWPELRDRHLLLLAALHRYRGLPAPDEDMVTAAEEGLKRLLRRRPHGATRPPIRSRQKLGGL</sequence>
<dbReference type="EMBL" id="ADBL01002344">
    <property type="status" value="NOT_ANNOTATED_CDS"/>
    <property type="molecule type" value="Genomic_DNA"/>
</dbReference>
<dbReference type="EnsemblFungi" id="MAPG_10485T0">
    <property type="protein sequence ID" value="MAPG_10485T0"/>
    <property type="gene ID" value="MAPG_10485"/>
</dbReference>
<dbReference type="AlphaFoldDB" id="A0A0C4ECQ3"/>
<proteinExistence type="predicted"/>
<organism evidence="3 4">
    <name type="scientific">Magnaporthiopsis poae (strain ATCC 64411 / 73-15)</name>
    <name type="common">Kentucky bluegrass fungus</name>
    <name type="synonym">Magnaporthe poae</name>
    <dbReference type="NCBI Taxonomy" id="644358"/>
    <lineage>
        <taxon>Eukaryota</taxon>
        <taxon>Fungi</taxon>
        <taxon>Dikarya</taxon>
        <taxon>Ascomycota</taxon>
        <taxon>Pezizomycotina</taxon>
        <taxon>Sordariomycetes</taxon>
        <taxon>Sordariomycetidae</taxon>
        <taxon>Magnaporthales</taxon>
        <taxon>Magnaporthaceae</taxon>
        <taxon>Magnaporthiopsis</taxon>
    </lineage>
</organism>
<protein>
    <submittedName>
        <fullName evidence="2 3">Uncharacterized protein</fullName>
    </submittedName>
</protein>
<dbReference type="OrthoDB" id="5346581at2759"/>
<dbReference type="OMA" id="VDWPEIA"/>
<keyword evidence="4" id="KW-1185">Reference proteome</keyword>
<reference evidence="2" key="2">
    <citation type="submission" date="2010-05" db="EMBL/GenBank/DDBJ databases">
        <title>The Genome Sequence of Magnaporthe poae strain ATCC 64411.</title>
        <authorList>
            <consortium name="The Broad Institute Genome Sequencing Platform"/>
            <consortium name="Broad Institute Genome Sequencing Center for Infectious Disease"/>
            <person name="Ma L.-J."/>
            <person name="Dead R."/>
            <person name="Young S."/>
            <person name="Zeng Q."/>
            <person name="Koehrsen M."/>
            <person name="Alvarado L."/>
            <person name="Berlin A."/>
            <person name="Chapman S.B."/>
            <person name="Chen Z."/>
            <person name="Freedman E."/>
            <person name="Gellesch M."/>
            <person name="Goldberg J."/>
            <person name="Griggs A."/>
            <person name="Gujja S."/>
            <person name="Heilman E.R."/>
            <person name="Heiman D."/>
            <person name="Hepburn T."/>
            <person name="Howarth C."/>
            <person name="Jen D."/>
            <person name="Larson L."/>
            <person name="Mehta T."/>
            <person name="Neiman D."/>
            <person name="Pearson M."/>
            <person name="Roberts A."/>
            <person name="Saif S."/>
            <person name="Shea T."/>
            <person name="Shenoy N."/>
            <person name="Sisk P."/>
            <person name="Stolte C."/>
            <person name="Sykes S."/>
            <person name="Walk T."/>
            <person name="White J."/>
            <person name="Yandava C."/>
            <person name="Haas B."/>
            <person name="Nusbaum C."/>
            <person name="Birren B."/>
        </authorList>
    </citation>
    <scope>NUCLEOTIDE SEQUENCE</scope>
    <source>
        <strain evidence="2">ATCC 64411</strain>
    </source>
</reference>
<evidence type="ECO:0000313" key="3">
    <source>
        <dbReference type="EnsemblFungi" id="MAPG_10485T0"/>
    </source>
</evidence>
<reference evidence="3" key="4">
    <citation type="journal article" date="2015" name="G3 (Bethesda)">
        <title>Genome sequences of three phytopathogenic species of the Magnaporthaceae family of fungi.</title>
        <authorList>
            <person name="Okagaki L.H."/>
            <person name="Nunes C.C."/>
            <person name="Sailsbery J."/>
            <person name="Clay B."/>
            <person name="Brown D."/>
            <person name="John T."/>
            <person name="Oh Y."/>
            <person name="Young N."/>
            <person name="Fitzgerald M."/>
            <person name="Haas B.J."/>
            <person name="Zeng Q."/>
            <person name="Young S."/>
            <person name="Adiconis X."/>
            <person name="Fan L."/>
            <person name="Levin J.Z."/>
            <person name="Mitchell T.K."/>
            <person name="Okubara P.A."/>
            <person name="Farman M.L."/>
            <person name="Kohn L.M."/>
            <person name="Birren B."/>
            <person name="Ma L.-J."/>
            <person name="Dean R.A."/>
        </authorList>
    </citation>
    <scope>NUCLEOTIDE SEQUENCE</scope>
    <source>
        <strain evidence="3">ATCC 64411 / 73-15</strain>
    </source>
</reference>
<evidence type="ECO:0000313" key="4">
    <source>
        <dbReference type="Proteomes" id="UP000011715"/>
    </source>
</evidence>